<reference evidence="2 3" key="1">
    <citation type="submission" date="2018-06" db="EMBL/GenBank/DDBJ databases">
        <title>Extensive metabolic versatility and redundancy in microbially diverse, dynamic hydrothermal sediments.</title>
        <authorList>
            <person name="Dombrowski N."/>
            <person name="Teske A."/>
            <person name="Baker B.J."/>
        </authorList>
    </citation>
    <scope>NUCLEOTIDE SEQUENCE [LARGE SCALE GENOMIC DNA]</scope>
    <source>
        <strain evidence="2">B36_G15</strain>
    </source>
</reference>
<evidence type="ECO:0000259" key="1">
    <source>
        <dbReference type="Pfam" id="PF20208"/>
    </source>
</evidence>
<comment type="caution">
    <text evidence="2">The sequence shown here is derived from an EMBL/GenBank/DDBJ whole genome shotgun (WGS) entry which is preliminary data.</text>
</comment>
<gene>
    <name evidence="2" type="ORF">DRP53_01100</name>
</gene>
<evidence type="ECO:0000313" key="3">
    <source>
        <dbReference type="Proteomes" id="UP000268469"/>
    </source>
</evidence>
<protein>
    <recommendedName>
        <fullName evidence="1">ARG and Rhodanese-Phosphatase-superfamily-associated domain-containing protein</fullName>
    </recommendedName>
</protein>
<evidence type="ECO:0000313" key="2">
    <source>
        <dbReference type="EMBL" id="RKX71554.1"/>
    </source>
</evidence>
<dbReference type="Proteomes" id="UP000268469">
    <property type="component" value="Unassembled WGS sequence"/>
</dbReference>
<accession>A0A660SL81</accession>
<dbReference type="AlphaFoldDB" id="A0A660SL81"/>
<proteinExistence type="predicted"/>
<feature type="domain" description="ARG and Rhodanese-Phosphatase-superfamily-associated" evidence="1">
    <location>
        <begin position="2"/>
        <end position="279"/>
    </location>
</feature>
<dbReference type="Pfam" id="PF20208">
    <property type="entry name" value="ARPP-1"/>
    <property type="match status" value="1"/>
</dbReference>
<sequence length="282" mass="32366">MVKVGEPIFLSNILLYPLTGENQTDGLFTLDEISDRVVIEELPQARVEEIVMENRADRPLLMIDGEEVIGALQNRIVATSLILEPNKRTRIPTTCVERNRWEGESRFAPGRTCSFPSIRAIIAEATVRGRPYQEQVWRSIDEKLRSTRTLSKTSSMHDIYENLTDELNRYVSEMEPIHANGMVIVCGDRILGLDYFSSREIFDKFKPKLIQSYGLEAIDYHQPTRRIEIEPFLNHIFNGKKRWKRTKGGGQGRVMARLGKGYVARALRYQDSLIHLAAFPID</sequence>
<organism evidence="2 3">
    <name type="scientific">candidate division WOR-3 bacterium</name>
    <dbReference type="NCBI Taxonomy" id="2052148"/>
    <lineage>
        <taxon>Bacteria</taxon>
        <taxon>Bacteria division WOR-3</taxon>
    </lineage>
</organism>
<dbReference type="EMBL" id="QNBE01000006">
    <property type="protein sequence ID" value="RKX71554.1"/>
    <property type="molecule type" value="Genomic_DNA"/>
</dbReference>
<dbReference type="InterPro" id="IPR046699">
    <property type="entry name" value="ARPP-1"/>
</dbReference>
<name>A0A660SL81_UNCW3</name>